<protein>
    <submittedName>
        <fullName evidence="2">Uncharacterized protein</fullName>
    </submittedName>
</protein>
<evidence type="ECO:0000313" key="3">
    <source>
        <dbReference type="Proteomes" id="UP000054928"/>
    </source>
</evidence>
<proteinExistence type="predicted"/>
<accession>A0A0P1A855</accession>
<evidence type="ECO:0000256" key="1">
    <source>
        <dbReference type="SAM" id="MobiDB-lite"/>
    </source>
</evidence>
<keyword evidence="3" id="KW-1185">Reference proteome</keyword>
<organism evidence="2 3">
    <name type="scientific">Plasmopara halstedii</name>
    <name type="common">Downy mildew of sunflower</name>
    <dbReference type="NCBI Taxonomy" id="4781"/>
    <lineage>
        <taxon>Eukaryota</taxon>
        <taxon>Sar</taxon>
        <taxon>Stramenopiles</taxon>
        <taxon>Oomycota</taxon>
        <taxon>Peronosporomycetes</taxon>
        <taxon>Peronosporales</taxon>
        <taxon>Peronosporaceae</taxon>
        <taxon>Plasmopara</taxon>
    </lineage>
</organism>
<name>A0A0P1A855_PLAHL</name>
<dbReference type="Proteomes" id="UP000054928">
    <property type="component" value="Unassembled WGS sequence"/>
</dbReference>
<dbReference type="AlphaFoldDB" id="A0A0P1A855"/>
<evidence type="ECO:0000313" key="2">
    <source>
        <dbReference type="EMBL" id="CEG36478.1"/>
    </source>
</evidence>
<reference evidence="3" key="1">
    <citation type="submission" date="2014-09" db="EMBL/GenBank/DDBJ databases">
        <authorList>
            <person name="Sharma Rahul"/>
            <person name="Thines Marco"/>
        </authorList>
    </citation>
    <scope>NUCLEOTIDE SEQUENCE [LARGE SCALE GENOMIC DNA]</scope>
</reference>
<feature type="region of interest" description="Disordered" evidence="1">
    <location>
        <begin position="39"/>
        <end position="58"/>
    </location>
</feature>
<dbReference type="GeneID" id="36398082"/>
<sequence length="58" mass="6090">MLLSLTGRICSQVAWEVCKLVFGQTTSAEKSIASISKSRSGGTVLVNGGHPENKNGLQ</sequence>
<dbReference type="RefSeq" id="XP_024572847.1">
    <property type="nucleotide sequence ID" value="XM_024721257.1"/>
</dbReference>
<dbReference type="EMBL" id="CCYD01000207">
    <property type="protein sequence ID" value="CEG36478.1"/>
    <property type="molecule type" value="Genomic_DNA"/>
</dbReference>